<dbReference type="PROSITE" id="PS51296">
    <property type="entry name" value="RIESKE"/>
    <property type="match status" value="1"/>
</dbReference>
<keyword evidence="4" id="KW-0411">Iron-sulfur</keyword>
<dbReference type="InterPro" id="IPR017941">
    <property type="entry name" value="Rieske_2Fe-2S"/>
</dbReference>
<evidence type="ECO:0000259" key="7">
    <source>
        <dbReference type="PROSITE" id="PS51296"/>
    </source>
</evidence>
<dbReference type="GO" id="GO:0051537">
    <property type="term" value="F:2 iron, 2 sulfur cluster binding"/>
    <property type="evidence" value="ECO:0007669"/>
    <property type="project" value="UniProtKB-KW"/>
</dbReference>
<proteinExistence type="predicted"/>
<dbReference type="InterPro" id="IPR036922">
    <property type="entry name" value="Rieske_2Fe-2S_sf"/>
</dbReference>
<evidence type="ECO:0000256" key="5">
    <source>
        <dbReference type="ARBA" id="ARBA00023157"/>
    </source>
</evidence>
<gene>
    <name evidence="8" type="ORF">GCM10017576_29570</name>
</gene>
<dbReference type="SUPFAM" id="SSF50022">
    <property type="entry name" value="ISP domain"/>
    <property type="match status" value="1"/>
</dbReference>
<dbReference type="PRINTS" id="PR00162">
    <property type="entry name" value="RIESKE"/>
</dbReference>
<dbReference type="RefSeq" id="WP_271174505.1">
    <property type="nucleotide sequence ID" value="NZ_BSEJ01000018.1"/>
</dbReference>
<dbReference type="Proteomes" id="UP001142462">
    <property type="component" value="Unassembled WGS sequence"/>
</dbReference>
<dbReference type="Gene3D" id="3.30.9.10">
    <property type="entry name" value="D-Amino Acid Oxidase, subunit A, domain 2"/>
    <property type="match status" value="1"/>
</dbReference>
<keyword evidence="9" id="KW-1185">Reference proteome</keyword>
<dbReference type="GO" id="GO:0046872">
    <property type="term" value="F:metal ion binding"/>
    <property type="evidence" value="ECO:0007669"/>
    <property type="project" value="UniProtKB-KW"/>
</dbReference>
<keyword evidence="5" id="KW-1015">Disulfide bond</keyword>
<dbReference type="PANTHER" id="PTHR13847:SF274">
    <property type="entry name" value="RIESKE 2FE-2S IRON-SULFUR PROTEIN YHFW-RELATED"/>
    <property type="match status" value="1"/>
</dbReference>
<keyword evidence="2" id="KW-0479">Metal-binding</keyword>
<evidence type="ECO:0000256" key="4">
    <source>
        <dbReference type="ARBA" id="ARBA00023014"/>
    </source>
</evidence>
<evidence type="ECO:0000313" key="8">
    <source>
        <dbReference type="EMBL" id="GLJ62826.1"/>
    </source>
</evidence>
<keyword evidence="1" id="KW-0001">2Fe-2S</keyword>
<dbReference type="Pfam" id="PF00355">
    <property type="entry name" value="Rieske"/>
    <property type="match status" value="1"/>
</dbReference>
<dbReference type="InterPro" id="IPR006076">
    <property type="entry name" value="FAD-dep_OxRdtase"/>
</dbReference>
<evidence type="ECO:0000256" key="1">
    <source>
        <dbReference type="ARBA" id="ARBA00022714"/>
    </source>
</evidence>
<evidence type="ECO:0000256" key="2">
    <source>
        <dbReference type="ARBA" id="ARBA00022723"/>
    </source>
</evidence>
<dbReference type="Pfam" id="PF01266">
    <property type="entry name" value="DAO"/>
    <property type="match status" value="1"/>
</dbReference>
<dbReference type="InterPro" id="IPR005805">
    <property type="entry name" value="Rieske_Fe-S_prot_C"/>
</dbReference>
<feature type="region of interest" description="Disordered" evidence="6">
    <location>
        <begin position="484"/>
        <end position="504"/>
    </location>
</feature>
<protein>
    <submittedName>
        <fullName evidence="8">FAD-dependent oxidoreductase</fullName>
    </submittedName>
</protein>
<dbReference type="GO" id="GO:0004497">
    <property type="term" value="F:monooxygenase activity"/>
    <property type="evidence" value="ECO:0007669"/>
    <property type="project" value="UniProtKB-ARBA"/>
</dbReference>
<dbReference type="PANTHER" id="PTHR13847">
    <property type="entry name" value="SARCOSINE DEHYDROGENASE-RELATED"/>
    <property type="match status" value="1"/>
</dbReference>
<dbReference type="Gene3D" id="3.50.50.60">
    <property type="entry name" value="FAD/NAD(P)-binding domain"/>
    <property type="match status" value="1"/>
</dbReference>
<accession>A0A9W6H5P2</accession>
<dbReference type="SUPFAM" id="SSF51905">
    <property type="entry name" value="FAD/NAD(P)-binding domain"/>
    <property type="match status" value="1"/>
</dbReference>
<feature type="domain" description="Rieske" evidence="7">
    <location>
        <begin position="414"/>
        <end position="504"/>
    </location>
</feature>
<keyword evidence="3" id="KW-0408">Iron</keyword>
<dbReference type="AlphaFoldDB" id="A0A9W6H5P2"/>
<reference evidence="8" key="1">
    <citation type="journal article" date="2014" name="Int. J. Syst. Evol. Microbiol.">
        <title>Complete genome sequence of Corynebacterium casei LMG S-19264T (=DSM 44701T), isolated from a smear-ripened cheese.</title>
        <authorList>
            <consortium name="US DOE Joint Genome Institute (JGI-PGF)"/>
            <person name="Walter F."/>
            <person name="Albersmeier A."/>
            <person name="Kalinowski J."/>
            <person name="Ruckert C."/>
        </authorList>
    </citation>
    <scope>NUCLEOTIDE SEQUENCE</scope>
    <source>
        <strain evidence="8">VKM Ac-1020</strain>
    </source>
</reference>
<comment type="caution">
    <text evidence="8">The sequence shown here is derived from an EMBL/GenBank/DDBJ whole genome shotgun (WGS) entry which is preliminary data.</text>
</comment>
<organism evidence="8 9">
    <name type="scientific">Microbacterium barkeri</name>
    <dbReference type="NCBI Taxonomy" id="33917"/>
    <lineage>
        <taxon>Bacteria</taxon>
        <taxon>Bacillati</taxon>
        <taxon>Actinomycetota</taxon>
        <taxon>Actinomycetes</taxon>
        <taxon>Micrococcales</taxon>
        <taxon>Microbacteriaceae</taxon>
        <taxon>Microbacterium</taxon>
    </lineage>
</organism>
<sequence length="504" mass="52242">MTPVAPEPLWIRTGPPIPVDREHVLHPDVVVAGAGLTGLATAVALARAGRRVAVCEARTVGAVATGNTTAKLSLLQGSVYGEIRAHAGVEALRAYAAAQRAGADWLRAIAESVDGALRDEPAFTFSTTDEGDAALEREAEALEASGVDAVWGPTEQTGLPFAVSRALRMEGQAALHPRRVLAALAAELRSRGGTIVEGCRVTGLEDAPDGVGVATTRGVLAAAHLVVATGSPAIDRAGFFARLEPSRSVVGAYAVDGPLPEGMHLSVDPQARSLRTADDGAGGRLLLVGGGGFRTGRGDAGAMLADIDAWTAEAFPGARRVTWWAAQDYRTITRLPFAGAEPGTDGRVLTATGYDKWGMANGAACALAMAGEILGERPSWVDGLRSPQVGVRDAATAVGANARVTKEMASGWTKALVSRDAEPPAEGEGRVETRGAHPVAVSRVDGRLCAVSGVCTHLGGILQWNPAERSWDCPLHASRFDPEGRVLEGPATQDLARMDDAPAR</sequence>
<reference evidence="8" key="2">
    <citation type="submission" date="2023-01" db="EMBL/GenBank/DDBJ databases">
        <authorList>
            <person name="Sun Q."/>
            <person name="Evtushenko L."/>
        </authorList>
    </citation>
    <scope>NUCLEOTIDE SEQUENCE</scope>
    <source>
        <strain evidence="8">VKM Ac-1020</strain>
    </source>
</reference>
<evidence type="ECO:0000313" key="9">
    <source>
        <dbReference type="Proteomes" id="UP001142462"/>
    </source>
</evidence>
<name>A0A9W6H5P2_9MICO</name>
<dbReference type="GO" id="GO:0016705">
    <property type="term" value="F:oxidoreductase activity, acting on paired donors, with incorporation or reduction of molecular oxygen"/>
    <property type="evidence" value="ECO:0007669"/>
    <property type="project" value="UniProtKB-ARBA"/>
</dbReference>
<evidence type="ECO:0000256" key="3">
    <source>
        <dbReference type="ARBA" id="ARBA00023004"/>
    </source>
</evidence>
<dbReference type="InterPro" id="IPR036188">
    <property type="entry name" value="FAD/NAD-bd_sf"/>
</dbReference>
<dbReference type="GO" id="GO:0016020">
    <property type="term" value="C:membrane"/>
    <property type="evidence" value="ECO:0007669"/>
    <property type="project" value="InterPro"/>
</dbReference>
<dbReference type="EMBL" id="BSEJ01000018">
    <property type="protein sequence ID" value="GLJ62826.1"/>
    <property type="molecule type" value="Genomic_DNA"/>
</dbReference>
<dbReference type="Gene3D" id="2.102.10.10">
    <property type="entry name" value="Rieske [2Fe-2S] iron-sulphur domain"/>
    <property type="match status" value="1"/>
</dbReference>
<evidence type="ECO:0000256" key="6">
    <source>
        <dbReference type="SAM" id="MobiDB-lite"/>
    </source>
</evidence>
<dbReference type="GO" id="GO:0005737">
    <property type="term" value="C:cytoplasm"/>
    <property type="evidence" value="ECO:0007669"/>
    <property type="project" value="TreeGrafter"/>
</dbReference>